<dbReference type="Proteomes" id="UP000026961">
    <property type="component" value="Chromosome 3"/>
</dbReference>
<accession>A0A0D9Z1V9</accession>
<sequence length="396" mass="43775">MSLFPVSPITPAQYGPSTNPTKQISTRLLPLKPSSFPRLTTAPLRERTPKSSRNRHLPISHPRRRRRGSGLAAGEPAPRRRSVLIQTYPAFHAAHNLLPSRYPPPSLQSLPPPLRPNAASFTSSLASISSSSSPPPQRCRSAACPRPSSTTAPSPPSSGPCRHPSCPAPWLAALEHAVGFMRAHIVVELGGDQNLIMWNAVLTAHTQPGDVEAVARLFHSMAELELGFELIELNGLKFLALLTACSNAGAAAAGLSFGWKKCNSTASLTLSITPVWWVRWREWDVWRMWRTLHAQHHVSQMQQCGFTRLAGCVVHHIFFREHAKTKNLARHSMKKASLQPKDHPGSETGMPATTERLKDSWGNWFITCLTWQESWDNGFRNRGVGKKVVKVGLRLD</sequence>
<dbReference type="HOGENOM" id="CLU_697144_0_0_1"/>
<feature type="compositionally biased region" description="Polar residues" evidence="1">
    <location>
        <begin position="15"/>
        <end position="26"/>
    </location>
</feature>
<reference evidence="2" key="2">
    <citation type="submission" date="2018-05" db="EMBL/GenBank/DDBJ databases">
        <title>OgluRS3 (Oryza glumaepatula Reference Sequence Version 3).</title>
        <authorList>
            <person name="Zhang J."/>
            <person name="Kudrna D."/>
            <person name="Lee S."/>
            <person name="Talag J."/>
            <person name="Welchert J."/>
            <person name="Wing R.A."/>
        </authorList>
    </citation>
    <scope>NUCLEOTIDE SEQUENCE [LARGE SCALE GENOMIC DNA]</scope>
</reference>
<evidence type="ECO:0000256" key="1">
    <source>
        <dbReference type="SAM" id="MobiDB-lite"/>
    </source>
</evidence>
<keyword evidence="3" id="KW-1185">Reference proteome</keyword>
<evidence type="ECO:0008006" key="4">
    <source>
        <dbReference type="Google" id="ProtNLM"/>
    </source>
</evidence>
<dbReference type="STRING" id="40148.A0A0D9Z1V9"/>
<evidence type="ECO:0000313" key="2">
    <source>
        <dbReference type="EnsemblPlants" id="OGLUM03G03130.1"/>
    </source>
</evidence>
<reference evidence="2" key="1">
    <citation type="submission" date="2015-04" db="UniProtKB">
        <authorList>
            <consortium name="EnsemblPlants"/>
        </authorList>
    </citation>
    <scope>IDENTIFICATION</scope>
</reference>
<dbReference type="EnsemblPlants" id="OGLUM03G03130.1">
    <property type="protein sequence ID" value="OGLUM03G03130.1"/>
    <property type="gene ID" value="OGLUM03G03130"/>
</dbReference>
<proteinExistence type="predicted"/>
<feature type="compositionally biased region" description="Basic residues" evidence="1">
    <location>
        <begin position="50"/>
        <end position="68"/>
    </location>
</feature>
<protein>
    <recommendedName>
        <fullName evidence="4">Pentatricopeptide repeat-containing protein</fullName>
    </recommendedName>
</protein>
<name>A0A0D9Z1V9_9ORYZ</name>
<organism evidence="2">
    <name type="scientific">Oryza glumipatula</name>
    <dbReference type="NCBI Taxonomy" id="40148"/>
    <lineage>
        <taxon>Eukaryota</taxon>
        <taxon>Viridiplantae</taxon>
        <taxon>Streptophyta</taxon>
        <taxon>Embryophyta</taxon>
        <taxon>Tracheophyta</taxon>
        <taxon>Spermatophyta</taxon>
        <taxon>Magnoliopsida</taxon>
        <taxon>Liliopsida</taxon>
        <taxon>Poales</taxon>
        <taxon>Poaceae</taxon>
        <taxon>BOP clade</taxon>
        <taxon>Oryzoideae</taxon>
        <taxon>Oryzeae</taxon>
        <taxon>Oryzinae</taxon>
        <taxon>Oryza</taxon>
    </lineage>
</organism>
<dbReference type="AlphaFoldDB" id="A0A0D9Z1V9"/>
<feature type="compositionally biased region" description="Low complexity" evidence="1">
    <location>
        <begin position="123"/>
        <end position="152"/>
    </location>
</feature>
<feature type="region of interest" description="Disordered" evidence="1">
    <location>
        <begin position="1"/>
        <end position="81"/>
    </location>
</feature>
<feature type="region of interest" description="Disordered" evidence="1">
    <location>
        <begin position="330"/>
        <end position="353"/>
    </location>
</feature>
<evidence type="ECO:0000313" key="3">
    <source>
        <dbReference type="Proteomes" id="UP000026961"/>
    </source>
</evidence>
<dbReference type="Gramene" id="OGLUM03G03130.1">
    <property type="protein sequence ID" value="OGLUM03G03130.1"/>
    <property type="gene ID" value="OGLUM03G03130"/>
</dbReference>
<feature type="region of interest" description="Disordered" evidence="1">
    <location>
        <begin position="123"/>
        <end position="161"/>
    </location>
</feature>